<feature type="domain" description="Amidase" evidence="3">
    <location>
        <begin position="29"/>
        <end position="445"/>
    </location>
</feature>
<dbReference type="EMBL" id="CP029551">
    <property type="protein sequence ID" value="AWN35352.1"/>
    <property type="molecule type" value="Genomic_DNA"/>
</dbReference>
<dbReference type="PANTHER" id="PTHR11895:SF176">
    <property type="entry name" value="AMIDASE AMID-RELATED"/>
    <property type="match status" value="1"/>
</dbReference>
<evidence type="ECO:0000313" key="5">
    <source>
        <dbReference type="Proteomes" id="UP000246058"/>
    </source>
</evidence>
<dbReference type="Proteomes" id="UP000246058">
    <property type="component" value="Chromosome"/>
</dbReference>
<evidence type="ECO:0000259" key="3">
    <source>
        <dbReference type="Pfam" id="PF01425"/>
    </source>
</evidence>
<dbReference type="SUPFAM" id="SSF75304">
    <property type="entry name" value="Amidase signature (AS) enzymes"/>
    <property type="match status" value="1"/>
</dbReference>
<proteinExistence type="predicted"/>
<evidence type="ECO:0000256" key="2">
    <source>
        <dbReference type="ARBA" id="ARBA00021874"/>
    </source>
</evidence>
<keyword evidence="5" id="KW-1185">Reference proteome</keyword>
<accession>A0A2U8VPN1</accession>
<sequence length="472" mass="49887">MTDTPTDLSLLSAKALAEGIAVRRFSPVDAVEALLARIDAQEPKLRAFTEVYAADARLAAEGADRAIRSGHAVGPLHGVPVALKDLVDLDGRITMGGSAAHRARVARGTATVARRLIAQGMIVLGKTHTVEFAYGGWGTNQHLGTPWNPWDPQTPRTPGGSSSGTGVAVAARMAPWGLGTDTGGSVRLPAAFCGLTGLKVTVGRISTHGIVPLSTTLDTPGPLARTVEDAALLYRAMSGPDPLDPTTRGIMPQDPLPILHRGVRGLRLARMPESEREGVDAAVLAAYDRALDTLADLGAEIVTIRLPFRFADLFALSQITNAEAYVTNGALAEDPASPLGDAVRARIIAGAKLSAQDYLATIRRREAMKRDFAEALEGFDAVLTPTTETPAIPLDSVDEDHLPSRFCRFGNLLDLCGLALPSGYTETGLPLSLQIVCRGYDEATALRIGQAYQGATDWHLRLPPNILAAIQG</sequence>
<organism evidence="4 5">
    <name type="scientific">Methylobacterium radiodurans</name>
    <dbReference type="NCBI Taxonomy" id="2202828"/>
    <lineage>
        <taxon>Bacteria</taxon>
        <taxon>Pseudomonadati</taxon>
        <taxon>Pseudomonadota</taxon>
        <taxon>Alphaproteobacteria</taxon>
        <taxon>Hyphomicrobiales</taxon>
        <taxon>Methylobacteriaceae</taxon>
        <taxon>Methylobacterium</taxon>
    </lineage>
</organism>
<protein>
    <recommendedName>
        <fullName evidence="2">Indoleacetamide hydrolase</fullName>
    </recommendedName>
</protein>
<evidence type="ECO:0000256" key="1">
    <source>
        <dbReference type="ARBA" id="ARBA00003871"/>
    </source>
</evidence>
<gene>
    <name evidence="4" type="ORF">DK427_06060</name>
</gene>
<dbReference type="PANTHER" id="PTHR11895">
    <property type="entry name" value="TRANSAMIDASE"/>
    <property type="match status" value="1"/>
</dbReference>
<comment type="function">
    <text evidence="1">Hydrolyzes indole-3-acetamide (IAM) into indole-3-acetic acid (IAA).</text>
</comment>
<dbReference type="Gene3D" id="3.90.1300.10">
    <property type="entry name" value="Amidase signature (AS) domain"/>
    <property type="match status" value="1"/>
</dbReference>
<dbReference type="InterPro" id="IPR036928">
    <property type="entry name" value="AS_sf"/>
</dbReference>
<dbReference type="PROSITE" id="PS00571">
    <property type="entry name" value="AMIDASES"/>
    <property type="match status" value="1"/>
</dbReference>
<dbReference type="RefSeq" id="WP_109950474.1">
    <property type="nucleotide sequence ID" value="NZ_CP029551.1"/>
</dbReference>
<dbReference type="InterPro" id="IPR000120">
    <property type="entry name" value="Amidase"/>
</dbReference>
<dbReference type="Pfam" id="PF01425">
    <property type="entry name" value="Amidase"/>
    <property type="match status" value="1"/>
</dbReference>
<dbReference type="GO" id="GO:0003824">
    <property type="term" value="F:catalytic activity"/>
    <property type="evidence" value="ECO:0007669"/>
    <property type="project" value="InterPro"/>
</dbReference>
<reference evidence="4 5" key="1">
    <citation type="submission" date="2018-05" db="EMBL/GenBank/DDBJ databases">
        <title>Complete Genome Sequence of Methylobacterium sp. 17Sr1-43.</title>
        <authorList>
            <person name="Srinivasan S."/>
        </authorList>
    </citation>
    <scope>NUCLEOTIDE SEQUENCE [LARGE SCALE GENOMIC DNA]</scope>
    <source>
        <strain evidence="4 5">17Sr1-43</strain>
    </source>
</reference>
<name>A0A2U8VPN1_9HYPH</name>
<dbReference type="InterPro" id="IPR023631">
    <property type="entry name" value="Amidase_dom"/>
</dbReference>
<dbReference type="AlphaFoldDB" id="A0A2U8VPN1"/>
<evidence type="ECO:0000313" key="4">
    <source>
        <dbReference type="EMBL" id="AWN35352.1"/>
    </source>
</evidence>
<dbReference type="KEGG" id="meti:DK427_06060"/>
<dbReference type="OrthoDB" id="9811471at2"/>
<dbReference type="InterPro" id="IPR020556">
    <property type="entry name" value="Amidase_CS"/>
</dbReference>